<sequence>MRVIRGAADRLLNRLVPKGTAAASAQASYYVFCHCDGVHGMWKNCSVAGSWCTECIYIRTLCA</sequence>
<dbReference type="AlphaFoldDB" id="A0A9W6SR86"/>
<evidence type="ECO:0000313" key="2">
    <source>
        <dbReference type="Proteomes" id="UP001165079"/>
    </source>
</evidence>
<gene>
    <name evidence="1" type="ORF">Afil01_40780</name>
</gene>
<comment type="caution">
    <text evidence="1">The sequence shown here is derived from an EMBL/GenBank/DDBJ whole genome shotgun (WGS) entry which is preliminary data.</text>
</comment>
<organism evidence="1 2">
    <name type="scientific">Actinorhabdospora filicis</name>
    <dbReference type="NCBI Taxonomy" id="1785913"/>
    <lineage>
        <taxon>Bacteria</taxon>
        <taxon>Bacillati</taxon>
        <taxon>Actinomycetota</taxon>
        <taxon>Actinomycetes</taxon>
        <taxon>Micromonosporales</taxon>
        <taxon>Micromonosporaceae</taxon>
        <taxon>Actinorhabdospora</taxon>
    </lineage>
</organism>
<keyword evidence="2" id="KW-1185">Reference proteome</keyword>
<evidence type="ECO:0000313" key="1">
    <source>
        <dbReference type="EMBL" id="GLZ79271.1"/>
    </source>
</evidence>
<protein>
    <submittedName>
        <fullName evidence="1">Uncharacterized protein</fullName>
    </submittedName>
</protein>
<name>A0A9W6SR86_9ACTN</name>
<dbReference type="EMBL" id="BSTX01000002">
    <property type="protein sequence ID" value="GLZ79271.1"/>
    <property type="molecule type" value="Genomic_DNA"/>
</dbReference>
<dbReference type="Proteomes" id="UP001165079">
    <property type="component" value="Unassembled WGS sequence"/>
</dbReference>
<accession>A0A9W6SR86</accession>
<dbReference type="RefSeq" id="WP_285664391.1">
    <property type="nucleotide sequence ID" value="NZ_BSTX01000002.1"/>
</dbReference>
<reference evidence="1" key="1">
    <citation type="submission" date="2023-03" db="EMBL/GenBank/DDBJ databases">
        <title>Actinorhabdospora filicis NBRC 111898.</title>
        <authorList>
            <person name="Ichikawa N."/>
            <person name="Sato H."/>
            <person name="Tonouchi N."/>
        </authorList>
    </citation>
    <scope>NUCLEOTIDE SEQUENCE</scope>
    <source>
        <strain evidence="1">NBRC 111898</strain>
    </source>
</reference>
<proteinExistence type="predicted"/>